<protein>
    <recommendedName>
        <fullName evidence="2">HNH nuclease domain-containing protein</fullName>
    </recommendedName>
</protein>
<evidence type="ECO:0008006" key="2">
    <source>
        <dbReference type="Google" id="ProtNLM"/>
    </source>
</evidence>
<accession>A0A0F9LR26</accession>
<sequence>MTRRCKSKTKYPENWLEIAVQRKNDEGWKCERCKHKHEATTGYCLTVHHLDGNKQNNEAWNLAVLCQRCHLYCQATVIMDQMLFEFVEVSMWFKPHLMGYLVSKNENQF</sequence>
<dbReference type="AlphaFoldDB" id="A0A0F9LR26"/>
<organism evidence="1">
    <name type="scientific">marine sediment metagenome</name>
    <dbReference type="NCBI Taxonomy" id="412755"/>
    <lineage>
        <taxon>unclassified sequences</taxon>
        <taxon>metagenomes</taxon>
        <taxon>ecological metagenomes</taxon>
    </lineage>
</organism>
<dbReference type="InterPro" id="IPR003615">
    <property type="entry name" value="HNH_nuc"/>
</dbReference>
<evidence type="ECO:0000313" key="1">
    <source>
        <dbReference type="EMBL" id="KKM89586.1"/>
    </source>
</evidence>
<dbReference type="CDD" id="cd00085">
    <property type="entry name" value="HNHc"/>
    <property type="match status" value="1"/>
</dbReference>
<comment type="caution">
    <text evidence="1">The sequence shown here is derived from an EMBL/GenBank/DDBJ whole genome shotgun (WGS) entry which is preliminary data.</text>
</comment>
<dbReference type="EMBL" id="LAZR01006797">
    <property type="protein sequence ID" value="KKM89586.1"/>
    <property type="molecule type" value="Genomic_DNA"/>
</dbReference>
<name>A0A0F9LR26_9ZZZZ</name>
<proteinExistence type="predicted"/>
<gene>
    <name evidence="1" type="ORF">LCGC14_1247220</name>
</gene>
<reference evidence="1" key="1">
    <citation type="journal article" date="2015" name="Nature">
        <title>Complex archaea that bridge the gap between prokaryotes and eukaryotes.</title>
        <authorList>
            <person name="Spang A."/>
            <person name="Saw J.H."/>
            <person name="Jorgensen S.L."/>
            <person name="Zaremba-Niedzwiedzka K."/>
            <person name="Martijn J."/>
            <person name="Lind A.E."/>
            <person name="van Eijk R."/>
            <person name="Schleper C."/>
            <person name="Guy L."/>
            <person name="Ettema T.J."/>
        </authorList>
    </citation>
    <scope>NUCLEOTIDE SEQUENCE</scope>
</reference>